<evidence type="ECO:0000259" key="1">
    <source>
        <dbReference type="SMART" id="SM00458"/>
    </source>
</evidence>
<comment type="caution">
    <text evidence="2">The sequence shown here is derived from an EMBL/GenBank/DDBJ whole genome shotgun (WGS) entry which is preliminary data.</text>
</comment>
<evidence type="ECO:0000313" key="3">
    <source>
        <dbReference type="Proteomes" id="UP000650833"/>
    </source>
</evidence>
<protein>
    <recommendedName>
        <fullName evidence="1">Ricin B lectin domain-containing protein</fullName>
    </recommendedName>
</protein>
<dbReference type="EMBL" id="JAEPRC010000675">
    <property type="protein sequence ID" value="KAG2193091.1"/>
    <property type="molecule type" value="Genomic_DNA"/>
</dbReference>
<dbReference type="InterPro" id="IPR000772">
    <property type="entry name" value="Ricin_B_lectin"/>
</dbReference>
<reference evidence="2" key="1">
    <citation type="submission" date="2020-12" db="EMBL/GenBank/DDBJ databases">
        <title>Metabolic potential, ecology and presence of endohyphal bacteria is reflected in genomic diversity of Mucoromycotina.</title>
        <authorList>
            <person name="Muszewska A."/>
            <person name="Okrasinska A."/>
            <person name="Steczkiewicz K."/>
            <person name="Drgas O."/>
            <person name="Orlowska M."/>
            <person name="Perlinska-Lenart U."/>
            <person name="Aleksandrzak-Piekarczyk T."/>
            <person name="Szatraj K."/>
            <person name="Zielenkiewicz U."/>
            <person name="Pilsyk S."/>
            <person name="Malc E."/>
            <person name="Mieczkowski P."/>
            <person name="Kruszewska J.S."/>
            <person name="Biernat P."/>
            <person name="Pawlowska J."/>
        </authorList>
    </citation>
    <scope>NUCLEOTIDE SEQUENCE</scope>
    <source>
        <strain evidence="2">CBS 226.32</strain>
    </source>
</reference>
<dbReference type="Gene3D" id="2.80.10.50">
    <property type="match status" value="1"/>
</dbReference>
<dbReference type="Proteomes" id="UP000650833">
    <property type="component" value="Unassembled WGS sequence"/>
</dbReference>
<gene>
    <name evidence="2" type="ORF">INT46_011881</name>
</gene>
<dbReference type="AlphaFoldDB" id="A0A8H7QIJ4"/>
<dbReference type="OrthoDB" id="9895617at2759"/>
<dbReference type="PROSITE" id="PS50231">
    <property type="entry name" value="RICIN_B_LECTIN"/>
    <property type="match status" value="1"/>
</dbReference>
<dbReference type="SMART" id="SM00458">
    <property type="entry name" value="RICIN"/>
    <property type="match status" value="1"/>
</dbReference>
<keyword evidence="3" id="KW-1185">Reference proteome</keyword>
<feature type="domain" description="Ricin B lectin" evidence="1">
    <location>
        <begin position="8"/>
        <end position="142"/>
    </location>
</feature>
<dbReference type="Pfam" id="PF00652">
    <property type="entry name" value="Ricin_B_lectin"/>
    <property type="match status" value="1"/>
</dbReference>
<organism evidence="2 3">
    <name type="scientific">Mucor plumbeus</name>
    <dbReference type="NCBI Taxonomy" id="97098"/>
    <lineage>
        <taxon>Eukaryota</taxon>
        <taxon>Fungi</taxon>
        <taxon>Fungi incertae sedis</taxon>
        <taxon>Mucoromycota</taxon>
        <taxon>Mucoromycotina</taxon>
        <taxon>Mucoromycetes</taxon>
        <taxon>Mucorales</taxon>
        <taxon>Mucorineae</taxon>
        <taxon>Mucoraceae</taxon>
        <taxon>Mucor</taxon>
    </lineage>
</organism>
<name>A0A8H7QIJ4_9FUNG</name>
<sequence>MEASQEFPQGFFFIRCKSQPFAIDVNGGSMTNDATIIIWPQKLVDSINQLWMHEEGFLINKKSGLVLDIRGGSIERDKVIIQYARKPGLAHNQRWTYQNGFIFPTSAPHLVLDIRNAEFKNGNTVYLNTKNIHSKTQQWIIQPFENEKSINELALLRPSPLQRTSTFPRQEELYDCYRMVYLESNQITVTPEQLAGAAAFKAMKEYIENYKQTHQGPVVADEQSRPELIDLVKREVVQALTSKHIENNLQELVHSSISVAEAYFSREYNVN</sequence>
<accession>A0A8H7QIJ4</accession>
<proteinExistence type="predicted"/>
<evidence type="ECO:0000313" key="2">
    <source>
        <dbReference type="EMBL" id="KAG2193091.1"/>
    </source>
</evidence>
<dbReference type="CDD" id="cd23454">
    <property type="entry name" value="beta-trefoil_Ricin_GllA-1"/>
    <property type="match status" value="1"/>
</dbReference>
<dbReference type="SUPFAM" id="SSF50370">
    <property type="entry name" value="Ricin B-like lectins"/>
    <property type="match status" value="1"/>
</dbReference>
<dbReference type="InterPro" id="IPR035992">
    <property type="entry name" value="Ricin_B-like_lectins"/>
</dbReference>